<evidence type="ECO:0000313" key="2">
    <source>
        <dbReference type="EMBL" id="AWO99676.1"/>
    </source>
</evidence>
<accession>A0A2U9B6V7</accession>
<name>A0A2U9B6V7_SCOMX</name>
<reference evidence="2 3" key="1">
    <citation type="submission" date="2017-12" db="EMBL/GenBank/DDBJ databases">
        <title>Integrating genomic resources of turbot (Scophthalmus maximus) in depth evaluation of genetic and physical mapping variation across individuals.</title>
        <authorList>
            <person name="Martinez P."/>
        </authorList>
    </citation>
    <scope>NUCLEOTIDE SEQUENCE [LARGE SCALE GENOMIC DNA]</scope>
</reference>
<dbReference type="EMBL" id="CP026246">
    <property type="protein sequence ID" value="AWO99676.1"/>
    <property type="molecule type" value="Genomic_DNA"/>
</dbReference>
<evidence type="ECO:0000313" key="3">
    <source>
        <dbReference type="Proteomes" id="UP000246464"/>
    </source>
</evidence>
<evidence type="ECO:0000256" key="1">
    <source>
        <dbReference type="SAM" id="MobiDB-lite"/>
    </source>
</evidence>
<organism evidence="2 3">
    <name type="scientific">Scophthalmus maximus</name>
    <name type="common">Turbot</name>
    <name type="synonym">Psetta maxima</name>
    <dbReference type="NCBI Taxonomy" id="52904"/>
    <lineage>
        <taxon>Eukaryota</taxon>
        <taxon>Metazoa</taxon>
        <taxon>Chordata</taxon>
        <taxon>Craniata</taxon>
        <taxon>Vertebrata</taxon>
        <taxon>Euteleostomi</taxon>
        <taxon>Actinopterygii</taxon>
        <taxon>Neopterygii</taxon>
        <taxon>Teleostei</taxon>
        <taxon>Neoteleostei</taxon>
        <taxon>Acanthomorphata</taxon>
        <taxon>Carangaria</taxon>
        <taxon>Pleuronectiformes</taxon>
        <taxon>Pleuronectoidei</taxon>
        <taxon>Scophthalmidae</taxon>
        <taxon>Scophthalmus</taxon>
    </lineage>
</organism>
<proteinExistence type="predicted"/>
<feature type="compositionally biased region" description="Pro residues" evidence="1">
    <location>
        <begin position="50"/>
        <end position="60"/>
    </location>
</feature>
<dbReference type="Proteomes" id="UP000246464">
    <property type="component" value="Chromosome 4"/>
</dbReference>
<feature type="region of interest" description="Disordered" evidence="1">
    <location>
        <begin position="21"/>
        <end position="60"/>
    </location>
</feature>
<protein>
    <submittedName>
        <fullName evidence="2">Uncharacterized protein</fullName>
    </submittedName>
</protein>
<gene>
    <name evidence="2" type="ORF">SMAX5B_021563</name>
</gene>
<sequence>MAFANTWTHFQDSSSLLATLPHRLTPLIQPDPASPRPPQRNITAGNRPSPVAPDPTPPRG</sequence>
<keyword evidence="3" id="KW-1185">Reference proteome</keyword>
<dbReference type="AlphaFoldDB" id="A0A2U9B6V7"/>